<reference evidence="3" key="3">
    <citation type="submission" date="2015-06" db="EMBL/GenBank/DDBJ databases">
        <authorList>
            <person name="Villeneuve C."/>
            <person name="Villemur R."/>
        </authorList>
    </citation>
    <scope>NUCLEOTIDE SEQUENCE</scope>
    <source>
        <strain evidence="3">JAM1</strain>
    </source>
</reference>
<gene>
    <name evidence="2" type="ordered locus">Q7A_2294</name>
    <name evidence="3" type="ordered locus">Q7A_2543</name>
</gene>
<dbReference type="EMBL" id="CP003390">
    <property type="protein sequence ID" value="AFI85100.1"/>
    <property type="molecule type" value="Genomic_DNA"/>
</dbReference>
<accession>I1XLR9</accession>
<name>I1XLR9_METNJ</name>
<reference evidence="3 4" key="1">
    <citation type="journal article" date="2012" name="J. Bacteriol.">
        <title>Complete genome sequences of Methylophaga sp. strain JAM1 and Methylophaga sp. strain JAM7.</title>
        <authorList>
            <person name="Villeneuve C."/>
            <person name="Martineau C."/>
            <person name="Mauffrey F."/>
            <person name="Villemur R."/>
        </authorList>
    </citation>
    <scope>NUCLEOTIDE SEQUENCE [LARGE SCALE GENOMIC DNA]</scope>
    <source>
        <strain evidence="3 4">JAM1</strain>
    </source>
</reference>
<protein>
    <submittedName>
        <fullName evidence="3">Uncharacterized protein</fullName>
    </submittedName>
</protein>
<dbReference type="EMBL" id="CP003390">
    <property type="protein sequence ID" value="AFI85338.1"/>
    <property type="molecule type" value="Genomic_DNA"/>
</dbReference>
<evidence type="ECO:0000313" key="2">
    <source>
        <dbReference type="EMBL" id="AFI85100.1"/>
    </source>
</evidence>
<evidence type="ECO:0000313" key="3">
    <source>
        <dbReference type="EMBL" id="AFI85338.1"/>
    </source>
</evidence>
<dbReference type="Proteomes" id="UP000009144">
    <property type="component" value="Chromosome"/>
</dbReference>
<dbReference type="PATRIC" id="fig|754476.3.peg.2263"/>
<evidence type="ECO:0000313" key="4">
    <source>
        <dbReference type="Proteomes" id="UP000009144"/>
    </source>
</evidence>
<proteinExistence type="predicted"/>
<keyword evidence="4" id="KW-1185">Reference proteome</keyword>
<evidence type="ECO:0000256" key="1">
    <source>
        <dbReference type="SAM" id="MobiDB-lite"/>
    </source>
</evidence>
<feature type="compositionally biased region" description="Polar residues" evidence="1">
    <location>
        <begin position="29"/>
        <end position="40"/>
    </location>
</feature>
<dbReference type="AlphaFoldDB" id="I1XLR9"/>
<sequence length="40" mass="4103">MPAFAGSLPKGSFTSKTEQAEKKPLKSGVSGNPENPTLGL</sequence>
<dbReference type="HOGENOM" id="CLU_3292312_0_0_6"/>
<organism evidence="3 4">
    <name type="scientific">Methylophaga nitratireducenticrescens</name>
    <dbReference type="NCBI Taxonomy" id="754476"/>
    <lineage>
        <taxon>Bacteria</taxon>
        <taxon>Pseudomonadati</taxon>
        <taxon>Pseudomonadota</taxon>
        <taxon>Gammaproteobacteria</taxon>
        <taxon>Thiotrichales</taxon>
        <taxon>Piscirickettsiaceae</taxon>
        <taxon>Methylophaga</taxon>
    </lineage>
</organism>
<reference evidence="3" key="2">
    <citation type="journal article" date="2013" name="Int. J. Syst. Evol. Microbiol.">
        <title>Methylophaga nitratireducenticrescens sp. nov. and Methylophaga frappieri sp. nov., isolated from the biofilm of the methanol-fed denitrification system treating the seawater at the Montreal Biodome.</title>
        <authorList>
            <person name="Villeneuve C."/>
            <person name="Martineau C."/>
            <person name="Mauffrey F."/>
            <person name="Villemur R."/>
        </authorList>
    </citation>
    <scope>NUCLEOTIDE SEQUENCE</scope>
    <source>
        <strain evidence="3">JAM1</strain>
    </source>
</reference>
<feature type="region of interest" description="Disordered" evidence="1">
    <location>
        <begin position="1"/>
        <end position="40"/>
    </location>
</feature>